<feature type="transmembrane region" description="Helical" evidence="7">
    <location>
        <begin position="103"/>
        <end position="124"/>
    </location>
</feature>
<dbReference type="AlphaFoldDB" id="A0A7G9T568"/>
<evidence type="ECO:0000256" key="6">
    <source>
        <dbReference type="ARBA" id="ARBA00023136"/>
    </source>
</evidence>
<keyword evidence="10" id="KW-1185">Reference proteome</keyword>
<dbReference type="CDD" id="cd06261">
    <property type="entry name" value="TM_PBP2"/>
    <property type="match status" value="1"/>
</dbReference>
<comment type="similarity">
    <text evidence="7">Belongs to the binding-protein-dependent transport system permease family.</text>
</comment>
<evidence type="ECO:0000313" key="10">
    <source>
        <dbReference type="Proteomes" id="UP000515800"/>
    </source>
</evidence>
<keyword evidence="6 7" id="KW-0472">Membrane</keyword>
<dbReference type="Gene3D" id="1.10.3720.10">
    <property type="entry name" value="MetI-like"/>
    <property type="match status" value="1"/>
</dbReference>
<feature type="transmembrane region" description="Helical" evidence="7">
    <location>
        <begin position="67"/>
        <end position="96"/>
    </location>
</feature>
<keyword evidence="3" id="KW-1003">Cell membrane</keyword>
<feature type="domain" description="ABC transmembrane type-1" evidence="8">
    <location>
        <begin position="68"/>
        <end position="258"/>
    </location>
</feature>
<dbReference type="KEGG" id="wdi:H9L19_07730"/>
<proteinExistence type="inferred from homology"/>
<dbReference type="Pfam" id="PF00528">
    <property type="entry name" value="BPD_transp_1"/>
    <property type="match status" value="1"/>
</dbReference>
<organism evidence="9 10">
    <name type="scientific">Weissella diestrammenae</name>
    <dbReference type="NCBI Taxonomy" id="1162633"/>
    <lineage>
        <taxon>Bacteria</taxon>
        <taxon>Bacillati</taxon>
        <taxon>Bacillota</taxon>
        <taxon>Bacilli</taxon>
        <taxon>Lactobacillales</taxon>
        <taxon>Lactobacillaceae</taxon>
        <taxon>Weissella</taxon>
    </lineage>
</organism>
<dbReference type="InterPro" id="IPR000515">
    <property type="entry name" value="MetI-like"/>
</dbReference>
<feature type="transmembrane region" description="Helical" evidence="7">
    <location>
        <begin position="12"/>
        <end position="34"/>
    </location>
</feature>
<evidence type="ECO:0000256" key="4">
    <source>
        <dbReference type="ARBA" id="ARBA00022692"/>
    </source>
</evidence>
<protein>
    <submittedName>
        <fullName evidence="9">Carbohydrate ABC transporter permease</fullName>
    </submittedName>
</protein>
<feature type="transmembrane region" description="Helical" evidence="7">
    <location>
        <begin position="178"/>
        <end position="200"/>
    </location>
</feature>
<evidence type="ECO:0000256" key="3">
    <source>
        <dbReference type="ARBA" id="ARBA00022475"/>
    </source>
</evidence>
<feature type="transmembrane region" description="Helical" evidence="7">
    <location>
        <begin position="237"/>
        <end position="258"/>
    </location>
</feature>
<evidence type="ECO:0000256" key="1">
    <source>
        <dbReference type="ARBA" id="ARBA00004651"/>
    </source>
</evidence>
<evidence type="ECO:0000313" key="9">
    <source>
        <dbReference type="EMBL" id="QNN75243.1"/>
    </source>
</evidence>
<name>A0A7G9T568_9LACO</name>
<dbReference type="GO" id="GO:0005886">
    <property type="term" value="C:plasma membrane"/>
    <property type="evidence" value="ECO:0007669"/>
    <property type="project" value="UniProtKB-SubCell"/>
</dbReference>
<feature type="transmembrane region" description="Helical" evidence="7">
    <location>
        <begin position="136"/>
        <end position="157"/>
    </location>
</feature>
<evidence type="ECO:0000256" key="2">
    <source>
        <dbReference type="ARBA" id="ARBA00022448"/>
    </source>
</evidence>
<dbReference type="Proteomes" id="UP000515800">
    <property type="component" value="Chromosome"/>
</dbReference>
<keyword evidence="5 7" id="KW-1133">Transmembrane helix</keyword>
<dbReference type="PROSITE" id="PS50928">
    <property type="entry name" value="ABC_TM1"/>
    <property type="match status" value="1"/>
</dbReference>
<gene>
    <name evidence="9" type="ORF">H9L19_07730</name>
</gene>
<dbReference type="PANTHER" id="PTHR43744">
    <property type="entry name" value="ABC TRANSPORTER PERMEASE PROTEIN MG189-RELATED-RELATED"/>
    <property type="match status" value="1"/>
</dbReference>
<accession>A0A7G9T568</accession>
<dbReference type="EMBL" id="CP060724">
    <property type="protein sequence ID" value="QNN75243.1"/>
    <property type="molecule type" value="Genomic_DNA"/>
</dbReference>
<dbReference type="PANTHER" id="PTHR43744:SF8">
    <property type="entry name" value="SN-GLYCEROL-3-PHOSPHATE TRANSPORT SYSTEM PERMEASE PROTEIN UGPE"/>
    <property type="match status" value="1"/>
</dbReference>
<evidence type="ECO:0000256" key="7">
    <source>
        <dbReference type="RuleBase" id="RU363032"/>
    </source>
</evidence>
<evidence type="ECO:0000259" key="8">
    <source>
        <dbReference type="PROSITE" id="PS50928"/>
    </source>
</evidence>
<sequence>MKKNKLKRFLQITLISIGTGIVLMPLILGGLLSFTPSQLIMQGHLLSTHFTLVNYRQVFIETPMLQFLWHSLVISTLVMLGQMLCAISAAYAFVFLKFRFKRLIFGICLSTMMLPFEAQIIPNFNTMRDLDLLNSYAAMGLPFMASAFGIFMIKTGFERLPNELYQLSQLEGLTHLQFINKVVLPYSKVTLVTFGLYSFLSNWNMYLWPLVATTNDKVRTVQIGLRQLRAQDTASNWGLIMAATMVAVSPTLIIIFCGQRYFKSGLTSGVVK</sequence>
<reference evidence="9 10" key="1">
    <citation type="submission" date="2020-08" db="EMBL/GenBank/DDBJ databases">
        <title>Genome sequence of Weissella diestrammenae KACC 16890T.</title>
        <authorList>
            <person name="Hyun D.-W."/>
            <person name="Bae J.-W."/>
        </authorList>
    </citation>
    <scope>NUCLEOTIDE SEQUENCE [LARGE SCALE GENOMIC DNA]</scope>
    <source>
        <strain evidence="9 10">KACC 16890</strain>
    </source>
</reference>
<dbReference type="InterPro" id="IPR035906">
    <property type="entry name" value="MetI-like_sf"/>
</dbReference>
<dbReference type="SUPFAM" id="SSF161098">
    <property type="entry name" value="MetI-like"/>
    <property type="match status" value="1"/>
</dbReference>
<comment type="subcellular location">
    <subcellularLocation>
        <location evidence="1 7">Cell membrane</location>
        <topology evidence="1 7">Multi-pass membrane protein</topology>
    </subcellularLocation>
</comment>
<dbReference type="GO" id="GO:0055085">
    <property type="term" value="P:transmembrane transport"/>
    <property type="evidence" value="ECO:0007669"/>
    <property type="project" value="InterPro"/>
</dbReference>
<dbReference type="RefSeq" id="WP_187529077.1">
    <property type="nucleotide sequence ID" value="NZ_CP060724.1"/>
</dbReference>
<evidence type="ECO:0000256" key="5">
    <source>
        <dbReference type="ARBA" id="ARBA00022989"/>
    </source>
</evidence>
<keyword evidence="2 7" id="KW-0813">Transport</keyword>
<keyword evidence="4 7" id="KW-0812">Transmembrane</keyword>